<name>A0A154UYK3_9MICO</name>
<dbReference type="RefSeq" id="WP_063072494.1">
    <property type="nucleotide sequence ID" value="NZ_LQXA01000048.1"/>
</dbReference>
<accession>A0A154UYK3</accession>
<reference evidence="2 3" key="1">
    <citation type="submission" date="2016-01" db="EMBL/GenBank/DDBJ databases">
        <title>Draft genome sequence of Clavibacter michiganensis subsp. tessellarius DOAB 609.</title>
        <authorList>
            <person name="Tambong J.T."/>
        </authorList>
    </citation>
    <scope>NUCLEOTIDE SEQUENCE [LARGE SCALE GENOMIC DNA]</scope>
    <source>
        <strain evidence="2 3">DOAB 609</strain>
    </source>
</reference>
<dbReference type="AlphaFoldDB" id="A0A154UYK3"/>
<gene>
    <name evidence="2" type="ORF">AWH51_14815</name>
</gene>
<evidence type="ECO:0000256" key="1">
    <source>
        <dbReference type="SAM" id="MobiDB-lite"/>
    </source>
</evidence>
<protein>
    <submittedName>
        <fullName evidence="2">Uncharacterized protein</fullName>
    </submittedName>
</protein>
<proteinExistence type="predicted"/>
<dbReference type="Proteomes" id="UP000076218">
    <property type="component" value="Unassembled WGS sequence"/>
</dbReference>
<comment type="caution">
    <text evidence="2">The sequence shown here is derived from an EMBL/GenBank/DDBJ whole genome shotgun (WGS) entry which is preliminary data.</text>
</comment>
<dbReference type="OrthoDB" id="5124139at2"/>
<evidence type="ECO:0000313" key="2">
    <source>
        <dbReference type="EMBL" id="KZC94156.1"/>
    </source>
</evidence>
<feature type="region of interest" description="Disordered" evidence="1">
    <location>
        <begin position="1"/>
        <end position="22"/>
    </location>
</feature>
<feature type="compositionally biased region" description="Polar residues" evidence="1">
    <location>
        <begin position="1"/>
        <end position="13"/>
    </location>
</feature>
<organism evidence="2 3">
    <name type="scientific">Clavibacter tessellarius</name>
    <dbReference type="NCBI Taxonomy" id="31965"/>
    <lineage>
        <taxon>Bacteria</taxon>
        <taxon>Bacillati</taxon>
        <taxon>Actinomycetota</taxon>
        <taxon>Actinomycetes</taxon>
        <taxon>Micrococcales</taxon>
        <taxon>Microbacteriaceae</taxon>
        <taxon>Clavibacter</taxon>
    </lineage>
</organism>
<dbReference type="EMBL" id="LQXA01000048">
    <property type="protein sequence ID" value="KZC94156.1"/>
    <property type="molecule type" value="Genomic_DNA"/>
</dbReference>
<sequence>MSSTTVHPSTGMNPSSPHHRPRPIRRGVLLTLLAVAVVSVYSTGIVPTGIVPADAATLASSATHPVIAPAIPAAVRAGTVDQDVRSGRITVDQLADAAEVNSGSAAALPAASLPAEHARLVTEIRAQVAQIRLERPDAQPTSIELGADAAGRLTMAAGGHGTATLDPAHPGAAPAANPLVASDSWRSFWHAVSHPHIKFHISAIVMKTAVSTIGALTAGSLCAITGPIGCAFVGGFMTGLVAFILGTRCGNDGMWVVFPDTQYDSYCG</sequence>
<evidence type="ECO:0000313" key="3">
    <source>
        <dbReference type="Proteomes" id="UP000076218"/>
    </source>
</evidence>